<organism evidence="4 5">
    <name type="scientific">Posidoniimonas corsicana</name>
    <dbReference type="NCBI Taxonomy" id="1938618"/>
    <lineage>
        <taxon>Bacteria</taxon>
        <taxon>Pseudomonadati</taxon>
        <taxon>Planctomycetota</taxon>
        <taxon>Planctomycetia</taxon>
        <taxon>Pirellulales</taxon>
        <taxon>Lacipirellulaceae</taxon>
        <taxon>Posidoniimonas</taxon>
    </lineage>
</organism>
<dbReference type="Proteomes" id="UP000316714">
    <property type="component" value="Unassembled WGS sequence"/>
</dbReference>
<dbReference type="InterPro" id="IPR018649">
    <property type="entry name" value="SHOCT"/>
</dbReference>
<feature type="transmembrane region" description="Helical" evidence="2">
    <location>
        <begin position="12"/>
        <end position="33"/>
    </location>
</feature>
<name>A0A5C5V3N3_9BACT</name>
<dbReference type="AlphaFoldDB" id="A0A5C5V3N3"/>
<evidence type="ECO:0000256" key="1">
    <source>
        <dbReference type="SAM" id="MobiDB-lite"/>
    </source>
</evidence>
<reference evidence="4 5" key="1">
    <citation type="submission" date="2019-02" db="EMBL/GenBank/DDBJ databases">
        <title>Deep-cultivation of Planctomycetes and their phenomic and genomic characterization uncovers novel biology.</title>
        <authorList>
            <person name="Wiegand S."/>
            <person name="Jogler M."/>
            <person name="Boedeker C."/>
            <person name="Pinto D."/>
            <person name="Vollmers J."/>
            <person name="Rivas-Marin E."/>
            <person name="Kohn T."/>
            <person name="Peeters S.H."/>
            <person name="Heuer A."/>
            <person name="Rast P."/>
            <person name="Oberbeckmann S."/>
            <person name="Bunk B."/>
            <person name="Jeske O."/>
            <person name="Meyerdierks A."/>
            <person name="Storesund J.E."/>
            <person name="Kallscheuer N."/>
            <person name="Luecker S."/>
            <person name="Lage O.M."/>
            <person name="Pohl T."/>
            <person name="Merkel B.J."/>
            <person name="Hornburger P."/>
            <person name="Mueller R.-W."/>
            <person name="Bruemmer F."/>
            <person name="Labrenz M."/>
            <person name="Spormann A.M."/>
            <person name="Op Den Camp H."/>
            <person name="Overmann J."/>
            <person name="Amann R."/>
            <person name="Jetten M.S.M."/>
            <person name="Mascher T."/>
            <person name="Medema M.H."/>
            <person name="Devos D.P."/>
            <person name="Kaster A.-K."/>
            <person name="Ovreas L."/>
            <person name="Rohde M."/>
            <person name="Galperin M.Y."/>
            <person name="Jogler C."/>
        </authorList>
    </citation>
    <scope>NUCLEOTIDE SEQUENCE [LARGE SCALE GENOMIC DNA]</scope>
    <source>
        <strain evidence="4 5">KOR34</strain>
    </source>
</reference>
<feature type="transmembrane region" description="Helical" evidence="2">
    <location>
        <begin position="39"/>
        <end position="56"/>
    </location>
</feature>
<comment type="caution">
    <text evidence="4">The sequence shown here is derived from an EMBL/GenBank/DDBJ whole genome shotgun (WGS) entry which is preliminary data.</text>
</comment>
<accession>A0A5C5V3N3</accession>
<dbReference type="Pfam" id="PF09851">
    <property type="entry name" value="SHOCT"/>
    <property type="match status" value="1"/>
</dbReference>
<evidence type="ECO:0000313" key="4">
    <source>
        <dbReference type="EMBL" id="TWT32563.1"/>
    </source>
</evidence>
<evidence type="ECO:0000313" key="5">
    <source>
        <dbReference type="Proteomes" id="UP000316714"/>
    </source>
</evidence>
<dbReference type="OrthoDB" id="7065864at2"/>
<gene>
    <name evidence="4" type="ORF">KOR34_43260</name>
</gene>
<dbReference type="EMBL" id="SIHJ01000003">
    <property type="protein sequence ID" value="TWT32563.1"/>
    <property type="molecule type" value="Genomic_DNA"/>
</dbReference>
<sequence length="119" mass="13024">MRARGRVRPSKPTSAIGCIVGVLFVGIGVFVAIPGAGGFGVLWTMVAIAITGYHALNLFTEHGVAQEVVEFDTPPRPDSPPAPKETPEERLTRLTALREKGLISEQEYEQQRQRILDEI</sequence>
<proteinExistence type="predicted"/>
<keyword evidence="5" id="KW-1185">Reference proteome</keyword>
<feature type="compositionally biased region" description="Pro residues" evidence="1">
    <location>
        <begin position="74"/>
        <end position="84"/>
    </location>
</feature>
<evidence type="ECO:0000259" key="3">
    <source>
        <dbReference type="Pfam" id="PF09851"/>
    </source>
</evidence>
<evidence type="ECO:0000256" key="2">
    <source>
        <dbReference type="SAM" id="Phobius"/>
    </source>
</evidence>
<feature type="domain" description="SHOCT" evidence="3">
    <location>
        <begin position="89"/>
        <end position="116"/>
    </location>
</feature>
<keyword evidence="2" id="KW-0472">Membrane</keyword>
<dbReference type="RefSeq" id="WP_146568035.1">
    <property type="nucleotide sequence ID" value="NZ_SIHJ01000003.1"/>
</dbReference>
<keyword evidence="2" id="KW-1133">Transmembrane helix</keyword>
<protein>
    <recommendedName>
        <fullName evidence="3">SHOCT domain-containing protein</fullName>
    </recommendedName>
</protein>
<feature type="region of interest" description="Disordered" evidence="1">
    <location>
        <begin position="71"/>
        <end position="90"/>
    </location>
</feature>
<keyword evidence="2" id="KW-0812">Transmembrane</keyword>